<dbReference type="GO" id="GO:0042138">
    <property type="term" value="P:meiotic DNA double-strand break formation"/>
    <property type="evidence" value="ECO:0007669"/>
    <property type="project" value="InterPro"/>
</dbReference>
<dbReference type="GO" id="GO:0007131">
    <property type="term" value="P:reciprocal meiotic recombination"/>
    <property type="evidence" value="ECO:0007669"/>
    <property type="project" value="TreeGrafter"/>
</dbReference>
<protein>
    <submittedName>
        <fullName evidence="3">Type 2 DNA topoisomerase 6 subunit B-like isoform X1</fullName>
    </submittedName>
</protein>
<proteinExistence type="predicted"/>
<dbReference type="OrthoDB" id="9424252at2759"/>
<dbReference type="Pfam" id="PF15091">
    <property type="entry name" value="DUF4554"/>
    <property type="match status" value="2"/>
</dbReference>
<dbReference type="AlphaFoldDB" id="A0A6J3RQX3"/>
<feature type="compositionally biased region" description="Polar residues" evidence="1">
    <location>
        <begin position="471"/>
        <end position="488"/>
    </location>
</feature>
<dbReference type="RefSeq" id="XP_033717076.1">
    <property type="nucleotide sequence ID" value="XM_033861185.1"/>
</dbReference>
<accession>A0A6J3RQX3</accession>
<evidence type="ECO:0000313" key="2">
    <source>
        <dbReference type="Proteomes" id="UP000245320"/>
    </source>
</evidence>
<feature type="region of interest" description="Disordered" evidence="1">
    <location>
        <begin position="557"/>
        <end position="637"/>
    </location>
</feature>
<dbReference type="InParanoid" id="A0A6J3RQX3"/>
<keyword evidence="2" id="KW-1185">Reference proteome</keyword>
<evidence type="ECO:0000256" key="1">
    <source>
        <dbReference type="SAM" id="MobiDB-lite"/>
    </source>
</evidence>
<name>A0A6J3RQX3_TURTR</name>
<reference evidence="3" key="1">
    <citation type="submission" date="2025-08" db="UniProtKB">
        <authorList>
            <consortium name="RefSeq"/>
        </authorList>
    </citation>
    <scope>IDENTIFICATION</scope>
    <source>
        <tissue evidence="3">Spleen</tissue>
    </source>
</reference>
<dbReference type="InterPro" id="IPR028040">
    <property type="entry name" value="TopoVIB-like"/>
</dbReference>
<evidence type="ECO:0000313" key="3">
    <source>
        <dbReference type="RefSeq" id="XP_033717076.1"/>
    </source>
</evidence>
<organism evidence="2 3">
    <name type="scientific">Tursiops truncatus</name>
    <name type="common">Atlantic bottle-nosed dolphin</name>
    <name type="synonym">Delphinus truncatus</name>
    <dbReference type="NCBI Taxonomy" id="9739"/>
    <lineage>
        <taxon>Eukaryota</taxon>
        <taxon>Metazoa</taxon>
        <taxon>Chordata</taxon>
        <taxon>Craniata</taxon>
        <taxon>Vertebrata</taxon>
        <taxon>Euteleostomi</taxon>
        <taxon>Mammalia</taxon>
        <taxon>Eutheria</taxon>
        <taxon>Laurasiatheria</taxon>
        <taxon>Artiodactyla</taxon>
        <taxon>Whippomorpha</taxon>
        <taxon>Cetacea</taxon>
        <taxon>Odontoceti</taxon>
        <taxon>Delphinidae</taxon>
        <taxon>Tursiops</taxon>
    </lineage>
</organism>
<dbReference type="PANTHER" id="PTHR14652:SF2">
    <property type="entry name" value="TYPE 2 DNA TOPOISOMERASE 6 SUBUNIT B-LIKE"/>
    <property type="match status" value="1"/>
</dbReference>
<dbReference type="PANTHER" id="PTHR14652">
    <property type="entry name" value="TYPE 2 DNA TOPOISOMERASE 6 SUBUNIT B-LIKE"/>
    <property type="match status" value="1"/>
</dbReference>
<dbReference type="CTD" id="79703"/>
<sequence>MEGTAVAVCEILKYLIIHWRCETARISKGALLEGELVISIEALNSKHQANTLHCVTTIASAGSIFGGLVLKKILKEIQSILPGLSAELSWTSEETSYSQDVSGVTPFQMIFEVHEKPRTLMTDSLVIKNFLRKVITVLPKIRFNFSVKVNGILSMEIFGAENEPTLNLSNGIALVVNHQHYVSTPKFGATELLCSRIHPVLGHPVMLFIPDDVAKMGLLGELILTPAAALCPCPKVFSNQLNRISSASIFLYGPSGLPLILLNPEQPTSTIFKDTSYFINWKKHHLCMVPNLDFNLDRDLVLPDVSYQVESSEGDQTQNMDPQGQTLLLFLFVDFHSGFPVQKMELWGVHTLLTTHLSAILTESHSVVQDSIQVAVDQALEQHHHAVKAHQKLQASLSVAVNSIMSIMTGSTSSSFRKTCLQTLQAADTQEFGTKLHKSFHEITQNRFLHHCSREVKQAAEGGSSLTTGVCSSQEFGSPSEPNVSSEQVDGRKCLSMGPAGWRQEPGSRCASLGLRTCGSIGVGPWLALRVADPRLLLGLPGPEAEAGVQQLLPEKNNAEQSTEDAHENSSLELLAGTSGQVENKSLKRGSLRQGVEETRAFRSPRALNPSEAALGRAEPTAAPLTPSRNRTGPRSGLEDALWLQEISNLSEWLSPGSAS</sequence>
<feature type="region of interest" description="Disordered" evidence="1">
    <location>
        <begin position="471"/>
        <end position="492"/>
    </location>
</feature>
<dbReference type="Proteomes" id="UP000245320">
    <property type="component" value="Chromosome 8"/>
</dbReference>
<gene>
    <name evidence="3" type="primary">C8H11orf80</name>
</gene>